<dbReference type="EMBL" id="JACHND010000001">
    <property type="protein sequence ID" value="MBB4699229.1"/>
    <property type="molecule type" value="Genomic_DNA"/>
</dbReference>
<feature type="region of interest" description="Disordered" evidence="6">
    <location>
        <begin position="631"/>
        <end position="743"/>
    </location>
</feature>
<evidence type="ECO:0000256" key="2">
    <source>
        <dbReference type="ARBA" id="ARBA00012438"/>
    </source>
</evidence>
<evidence type="ECO:0000256" key="4">
    <source>
        <dbReference type="ARBA" id="ARBA00022679"/>
    </source>
</evidence>
<dbReference type="Proteomes" id="UP000542210">
    <property type="component" value="Unassembled WGS sequence"/>
</dbReference>
<dbReference type="PANTHER" id="PTHR45436:SF5">
    <property type="entry name" value="SENSOR HISTIDINE KINASE TRCS"/>
    <property type="match status" value="1"/>
</dbReference>
<feature type="domain" description="Histidine kinase/HSP90-like ATPase" evidence="7">
    <location>
        <begin position="515"/>
        <end position="625"/>
    </location>
</feature>
<evidence type="ECO:0000313" key="9">
    <source>
        <dbReference type="Proteomes" id="UP000542210"/>
    </source>
</evidence>
<dbReference type="GO" id="GO:0000160">
    <property type="term" value="P:phosphorelay signal transduction system"/>
    <property type="evidence" value="ECO:0007669"/>
    <property type="project" value="TreeGrafter"/>
</dbReference>
<feature type="compositionally biased region" description="Low complexity" evidence="6">
    <location>
        <begin position="649"/>
        <end position="682"/>
    </location>
</feature>
<evidence type="ECO:0000259" key="7">
    <source>
        <dbReference type="SMART" id="SM00387"/>
    </source>
</evidence>
<reference evidence="8 9" key="1">
    <citation type="submission" date="2020-08" db="EMBL/GenBank/DDBJ databases">
        <title>Sequencing the genomes of 1000 actinobacteria strains.</title>
        <authorList>
            <person name="Klenk H.-P."/>
        </authorList>
    </citation>
    <scope>NUCLEOTIDE SEQUENCE [LARGE SCALE GENOMIC DNA]</scope>
    <source>
        <strain evidence="8 9">DSM 45784</strain>
    </source>
</reference>
<sequence length="743" mass="80021">MASSRSIRFKITALLVIPLLSLAALWIFGAAVTTRESTNLLSVSALYDNVGRPAEDLTVALQHEHVLSAEYLGARSQRNRDALIEQRQRTDEYRERMRRLALGPDAQDALSTPAMRTGFADAMAAMDRIDATRSAVDVGSVDLPSLTRDFAKFSDAMHRLVTSMSVVNDVSIHQRSRGLISMAYSKEFLTRERALAAGALISGRAMLPAEQRLFARLVTTRRFLFEQALTELPAGVREPFDALAASASFHRLAAMEDALVTGAGLEYSHALLRSVTDEVDGSYQRTLTQAGEALVAAARPMAVGAFLRAGIAGVLGLLAVVTSLIVAVRVGSGLSRELTELRNSAADLAAVRLPRLIARLRRGEQVDADAEAPTITVRSTTTEVRDVGTAFGTVQRTAVHSAAEQARVRDTSGKVLRNLARRNQTLLQAQLKVLDSLQRTVEDPDVLRDLFRVDHLTTRMRRHAEGLVVLAGGNPGRTYREDVAAIDALRAAVAEVEDYTRVRVLPMPNVTIARAAAADVIHLCAELVENATRFSPAATDVTVRGELVARGLAVEIEDRGLGLTDEEQRALNAKLSSPPEFDPTETDRLGLHVVARLASRHDIRVELRGSAYGGTTAIVLLPDPLITVHHAADPPTRPRALTPVPTRLPGTGPDPGDAVPDPAFSSADSSNSSDAPGSSGSSGSPGGGLPRRVRKKSPAAQSRQERPRAPEERTPEEARALLSSLQSGWRRGRADGERDGEEV</sequence>
<keyword evidence="3" id="KW-0597">Phosphoprotein</keyword>
<dbReference type="Pfam" id="PF02518">
    <property type="entry name" value="HATPase_c"/>
    <property type="match status" value="1"/>
</dbReference>
<dbReference type="Pfam" id="PF08376">
    <property type="entry name" value="NIT"/>
    <property type="match status" value="1"/>
</dbReference>
<evidence type="ECO:0000313" key="8">
    <source>
        <dbReference type="EMBL" id="MBB4699229.1"/>
    </source>
</evidence>
<keyword evidence="9" id="KW-1185">Reference proteome</keyword>
<protein>
    <recommendedName>
        <fullName evidence="2">histidine kinase</fullName>
        <ecNumber evidence="2">2.7.13.3</ecNumber>
    </recommendedName>
</protein>
<keyword evidence="5 8" id="KW-0418">Kinase</keyword>
<feature type="compositionally biased region" description="Basic and acidic residues" evidence="6">
    <location>
        <begin position="703"/>
        <end position="719"/>
    </location>
</feature>
<comment type="caution">
    <text evidence="8">The sequence shown here is derived from an EMBL/GenBank/DDBJ whole genome shotgun (WGS) entry which is preliminary data.</text>
</comment>
<dbReference type="InterPro" id="IPR050428">
    <property type="entry name" value="TCS_sensor_his_kinase"/>
</dbReference>
<dbReference type="GO" id="GO:0004673">
    <property type="term" value="F:protein histidine kinase activity"/>
    <property type="evidence" value="ECO:0007669"/>
    <property type="project" value="UniProtKB-EC"/>
</dbReference>
<dbReference type="RefSeq" id="WP_184876615.1">
    <property type="nucleotide sequence ID" value="NZ_BOOV01000021.1"/>
</dbReference>
<keyword evidence="4" id="KW-0808">Transferase</keyword>
<comment type="catalytic activity">
    <reaction evidence="1">
        <text>ATP + protein L-histidine = ADP + protein N-phospho-L-histidine.</text>
        <dbReference type="EC" id="2.7.13.3"/>
    </reaction>
</comment>
<dbReference type="InterPro" id="IPR003594">
    <property type="entry name" value="HATPase_dom"/>
</dbReference>
<evidence type="ECO:0000256" key="3">
    <source>
        <dbReference type="ARBA" id="ARBA00022553"/>
    </source>
</evidence>
<evidence type="ECO:0000256" key="6">
    <source>
        <dbReference type="SAM" id="MobiDB-lite"/>
    </source>
</evidence>
<evidence type="ECO:0000256" key="1">
    <source>
        <dbReference type="ARBA" id="ARBA00000085"/>
    </source>
</evidence>
<dbReference type="EC" id="2.7.13.3" evidence="2"/>
<dbReference type="GO" id="GO:0005886">
    <property type="term" value="C:plasma membrane"/>
    <property type="evidence" value="ECO:0007669"/>
    <property type="project" value="TreeGrafter"/>
</dbReference>
<dbReference type="PANTHER" id="PTHR45436">
    <property type="entry name" value="SENSOR HISTIDINE KINASE YKOH"/>
    <property type="match status" value="1"/>
</dbReference>
<dbReference type="AlphaFoldDB" id="A0A7W7D3B7"/>
<proteinExistence type="predicted"/>
<dbReference type="SUPFAM" id="SSF55874">
    <property type="entry name" value="ATPase domain of HSP90 chaperone/DNA topoisomerase II/histidine kinase"/>
    <property type="match status" value="1"/>
</dbReference>
<name>A0A7W7D3B7_9ACTN</name>
<dbReference type="Gene3D" id="3.30.565.10">
    <property type="entry name" value="Histidine kinase-like ATPase, C-terminal domain"/>
    <property type="match status" value="1"/>
</dbReference>
<dbReference type="SMART" id="SM00387">
    <property type="entry name" value="HATPase_c"/>
    <property type="match status" value="1"/>
</dbReference>
<gene>
    <name evidence="8" type="ORF">BJ982_000773</name>
</gene>
<evidence type="ECO:0000256" key="5">
    <source>
        <dbReference type="ARBA" id="ARBA00022777"/>
    </source>
</evidence>
<organism evidence="8 9">
    <name type="scientific">Sphaerisporangium siamense</name>
    <dbReference type="NCBI Taxonomy" id="795645"/>
    <lineage>
        <taxon>Bacteria</taxon>
        <taxon>Bacillati</taxon>
        <taxon>Actinomycetota</taxon>
        <taxon>Actinomycetes</taxon>
        <taxon>Streptosporangiales</taxon>
        <taxon>Streptosporangiaceae</taxon>
        <taxon>Sphaerisporangium</taxon>
    </lineage>
</organism>
<accession>A0A7W7D3B7</accession>
<dbReference type="InterPro" id="IPR013587">
    <property type="entry name" value="Nitrate/nitrite_sensing"/>
</dbReference>
<dbReference type="InterPro" id="IPR036890">
    <property type="entry name" value="HATPase_C_sf"/>
</dbReference>